<dbReference type="InterPro" id="IPR009014">
    <property type="entry name" value="Transketo_C/PFOR_II"/>
</dbReference>
<dbReference type="NCBIfam" id="TIGR00204">
    <property type="entry name" value="dxs"/>
    <property type="match status" value="1"/>
</dbReference>
<dbReference type="PROSITE" id="PS00801">
    <property type="entry name" value="TRANSKETOLASE_1"/>
    <property type="match status" value="1"/>
</dbReference>
<dbReference type="Gene3D" id="3.40.50.970">
    <property type="match status" value="2"/>
</dbReference>
<feature type="domain" description="Transketolase-like pyrimidine-binding" evidence="11">
    <location>
        <begin position="324"/>
        <end position="488"/>
    </location>
</feature>
<dbReference type="Pfam" id="PF02780">
    <property type="entry name" value="Transketolase_C"/>
    <property type="match status" value="1"/>
</dbReference>
<accession>A0A5R8QCI8</accession>
<dbReference type="GO" id="GO:0005829">
    <property type="term" value="C:cytosol"/>
    <property type="evidence" value="ECO:0007669"/>
    <property type="project" value="TreeGrafter"/>
</dbReference>
<dbReference type="GO" id="GO:0019288">
    <property type="term" value="P:isopentenyl diphosphate biosynthetic process, methylerythritol 4-phosphate pathway"/>
    <property type="evidence" value="ECO:0007669"/>
    <property type="project" value="TreeGrafter"/>
</dbReference>
<dbReference type="NCBIfam" id="NF003933">
    <property type="entry name" value="PRK05444.2-2"/>
    <property type="match status" value="1"/>
</dbReference>
<dbReference type="SUPFAM" id="SSF52518">
    <property type="entry name" value="Thiamin diphosphate-binding fold (THDP-binding)"/>
    <property type="match status" value="2"/>
</dbReference>
<keyword evidence="8 10" id="KW-0786">Thiamine pyrophosphate</keyword>
<evidence type="ECO:0000256" key="10">
    <source>
        <dbReference type="HAMAP-Rule" id="MF_00315"/>
    </source>
</evidence>
<evidence type="ECO:0000256" key="5">
    <source>
        <dbReference type="ARBA" id="ARBA00022723"/>
    </source>
</evidence>
<evidence type="ECO:0000256" key="8">
    <source>
        <dbReference type="ARBA" id="ARBA00023052"/>
    </source>
</evidence>
<feature type="binding site" evidence="10">
    <location>
        <begin position="117"/>
        <end position="119"/>
    </location>
    <ligand>
        <name>thiamine diphosphate</name>
        <dbReference type="ChEBI" id="CHEBI:58937"/>
    </ligand>
</feature>
<sequence>MSEFNNLYAIQSPKFLKVLSVNELDHLAGEIRRFLVDSLSKTGGHIAPNLGVVELTIAMHYAFDSPTDKFLWDVGHQSYIHKILTGRAKDFVNLRKYKGLSGFPRREESEHDVWETGHASTSLSAALGMAVTRDAMGADYHIVPVIGDGALSGGMALEALNHIGYEQRRMIIILNDNDMSISNNVGAIKKHLERMRMTRSYHNVKQRTKSVVKQVPMIGSRVENWISQLKANTRKLFFDGKASFFEDLGLGYIGPINGHDISLLIEVFEVAKELDHPVVLHVSTEKGRGYNPAAADNRGSWHGIGPFDIINGKKIRAPKHEDDRAWSGIVSQTLERLAARDEKIIAVTPAMIKGSKLEFFQDKFADRLFDVGIAEEHAATFAGAMSIDNFHPFLAIYSTFLQRSYDQILHDIARQNLHTVIGVDRCGFATGDGDTHHGIYDISFLRGIPNMTICMPKDDCEAQNMLYSAFYAYSGPIAMRYPRGYHRFKEVESFTIIPYASWEVVKEGNDGVILAFGPQLKRAITIAERLAAEHGTDYAVVNARFIKPMDEQLLHQLFEKYPQLVTIEEGARIGGFGSAVLEFANKYNYHNQIRIFAIEDTFIAQGDIENLYKEAKIDTEYIVRELSTQGDSYEGTD</sequence>
<dbReference type="InterPro" id="IPR029061">
    <property type="entry name" value="THDP-binding"/>
</dbReference>
<dbReference type="RefSeq" id="WP_138190770.1">
    <property type="nucleotide sequence ID" value="NZ_VBWP01000004.1"/>
</dbReference>
<evidence type="ECO:0000313" key="12">
    <source>
        <dbReference type="EMBL" id="TLG74218.1"/>
    </source>
</evidence>
<dbReference type="CDD" id="cd02007">
    <property type="entry name" value="TPP_DXS"/>
    <property type="match status" value="1"/>
</dbReference>
<dbReference type="GO" id="GO:0000287">
    <property type="term" value="F:magnesium ion binding"/>
    <property type="evidence" value="ECO:0007669"/>
    <property type="project" value="UniProtKB-UniRule"/>
</dbReference>
<comment type="caution">
    <text evidence="12">The sequence shown here is derived from an EMBL/GenBank/DDBJ whole genome shotgun (WGS) entry which is preliminary data.</text>
</comment>
<evidence type="ECO:0000256" key="1">
    <source>
        <dbReference type="ARBA" id="ARBA00004980"/>
    </source>
</evidence>
<keyword evidence="4 10" id="KW-0808">Transferase</keyword>
<evidence type="ECO:0000313" key="13">
    <source>
        <dbReference type="Proteomes" id="UP000306912"/>
    </source>
</evidence>
<dbReference type="Gene3D" id="3.40.50.920">
    <property type="match status" value="1"/>
</dbReference>
<dbReference type="GO" id="GO:0030976">
    <property type="term" value="F:thiamine pyrophosphate binding"/>
    <property type="evidence" value="ECO:0007669"/>
    <property type="project" value="UniProtKB-UniRule"/>
</dbReference>
<dbReference type="UniPathway" id="UPA00064">
    <property type="reaction ID" value="UER00091"/>
</dbReference>
<organism evidence="12 13">
    <name type="scientific">Culicoidibacter larvae</name>
    <dbReference type="NCBI Taxonomy" id="2579976"/>
    <lineage>
        <taxon>Bacteria</taxon>
        <taxon>Bacillati</taxon>
        <taxon>Bacillota</taxon>
        <taxon>Culicoidibacteria</taxon>
        <taxon>Culicoidibacterales</taxon>
        <taxon>Culicoidibacteraceae</taxon>
        <taxon>Culicoidibacter</taxon>
    </lineage>
</organism>
<comment type="function">
    <text evidence="10">Catalyzes the acyloin condensation reaction between C atoms 2 and 3 of pyruvate and glyceraldehyde 3-phosphate to yield 1-deoxy-D-xylulose-5-phosphate (DXP).</text>
</comment>
<dbReference type="HAMAP" id="MF_00315">
    <property type="entry name" value="DXP_synth"/>
    <property type="match status" value="1"/>
</dbReference>
<dbReference type="PANTHER" id="PTHR43322:SF5">
    <property type="entry name" value="1-DEOXY-D-XYLULOSE-5-PHOSPHATE SYNTHASE, CHLOROPLASTIC"/>
    <property type="match status" value="1"/>
</dbReference>
<dbReference type="SUPFAM" id="SSF52922">
    <property type="entry name" value="TK C-terminal domain-like"/>
    <property type="match status" value="1"/>
</dbReference>
<evidence type="ECO:0000256" key="4">
    <source>
        <dbReference type="ARBA" id="ARBA00022679"/>
    </source>
</evidence>
<dbReference type="InParanoid" id="A0A5R8QCI8"/>
<keyword evidence="13" id="KW-1185">Reference proteome</keyword>
<dbReference type="FunCoup" id="A0A5R8QCI8">
    <property type="interactions" value="297"/>
</dbReference>
<comment type="cofactor">
    <cofactor evidence="10">
        <name>Mg(2+)</name>
        <dbReference type="ChEBI" id="CHEBI:18420"/>
    </cofactor>
    <text evidence="10">Binds 1 Mg(2+) ion per subunit.</text>
</comment>
<dbReference type="PANTHER" id="PTHR43322">
    <property type="entry name" value="1-D-DEOXYXYLULOSE 5-PHOSPHATE SYNTHASE-RELATED"/>
    <property type="match status" value="1"/>
</dbReference>
<comment type="catalytic activity">
    <reaction evidence="10">
        <text>D-glyceraldehyde 3-phosphate + pyruvate + H(+) = 1-deoxy-D-xylulose 5-phosphate + CO2</text>
        <dbReference type="Rhea" id="RHEA:12605"/>
        <dbReference type="ChEBI" id="CHEBI:15361"/>
        <dbReference type="ChEBI" id="CHEBI:15378"/>
        <dbReference type="ChEBI" id="CHEBI:16526"/>
        <dbReference type="ChEBI" id="CHEBI:57792"/>
        <dbReference type="ChEBI" id="CHEBI:59776"/>
        <dbReference type="EC" id="2.2.1.7"/>
    </reaction>
</comment>
<dbReference type="FunFam" id="3.40.50.920:FF:000002">
    <property type="entry name" value="1-deoxy-D-xylulose-5-phosphate synthase"/>
    <property type="match status" value="1"/>
</dbReference>
<name>A0A5R8QCI8_9FIRM</name>
<dbReference type="OrthoDB" id="9803371at2"/>
<dbReference type="GO" id="GO:0016114">
    <property type="term" value="P:terpenoid biosynthetic process"/>
    <property type="evidence" value="ECO:0007669"/>
    <property type="project" value="UniProtKB-UniRule"/>
</dbReference>
<dbReference type="SMART" id="SM00861">
    <property type="entry name" value="Transket_pyr"/>
    <property type="match status" value="1"/>
</dbReference>
<evidence type="ECO:0000259" key="11">
    <source>
        <dbReference type="SMART" id="SM00861"/>
    </source>
</evidence>
<dbReference type="Proteomes" id="UP000306912">
    <property type="component" value="Unassembled WGS sequence"/>
</dbReference>
<comment type="cofactor">
    <cofactor evidence="10">
        <name>thiamine diphosphate</name>
        <dbReference type="ChEBI" id="CHEBI:58937"/>
    </cofactor>
    <text evidence="10">Binds 1 thiamine pyrophosphate per subunit.</text>
</comment>
<dbReference type="InterPro" id="IPR049557">
    <property type="entry name" value="Transketolase_CS"/>
</dbReference>
<evidence type="ECO:0000256" key="6">
    <source>
        <dbReference type="ARBA" id="ARBA00022842"/>
    </source>
</evidence>
<dbReference type="EC" id="2.2.1.7" evidence="10"/>
<feature type="binding site" evidence="10">
    <location>
        <position position="148"/>
    </location>
    <ligand>
        <name>Mg(2+)</name>
        <dbReference type="ChEBI" id="CHEBI:18420"/>
    </ligand>
</feature>
<feature type="binding site" evidence="10">
    <location>
        <begin position="149"/>
        <end position="150"/>
    </location>
    <ligand>
        <name>thiamine diphosphate</name>
        <dbReference type="ChEBI" id="CHEBI:58937"/>
    </ligand>
</feature>
<dbReference type="Pfam" id="PF02779">
    <property type="entry name" value="Transket_pyr"/>
    <property type="match status" value="1"/>
</dbReference>
<dbReference type="InterPro" id="IPR005477">
    <property type="entry name" value="Dxylulose-5-P_synthase"/>
</dbReference>
<dbReference type="InterPro" id="IPR005475">
    <property type="entry name" value="Transketolase-like_Pyr-bd"/>
</dbReference>
<keyword evidence="6 10" id="KW-0460">Magnesium</keyword>
<dbReference type="GO" id="GO:0008661">
    <property type="term" value="F:1-deoxy-D-xylulose-5-phosphate synthase activity"/>
    <property type="evidence" value="ECO:0007669"/>
    <property type="project" value="UniProtKB-UniRule"/>
</dbReference>
<dbReference type="CDD" id="cd07033">
    <property type="entry name" value="TPP_PYR_DXS_TK_like"/>
    <property type="match status" value="1"/>
</dbReference>
<dbReference type="InterPro" id="IPR033248">
    <property type="entry name" value="Transketolase_C"/>
</dbReference>
<feature type="binding site" evidence="10">
    <location>
        <position position="177"/>
    </location>
    <ligand>
        <name>Mg(2+)</name>
        <dbReference type="ChEBI" id="CHEBI:18420"/>
    </ligand>
</feature>
<keyword evidence="7 10" id="KW-0784">Thiamine biosynthesis</keyword>
<feature type="binding site" evidence="10">
    <location>
        <position position="375"/>
    </location>
    <ligand>
        <name>thiamine diphosphate</name>
        <dbReference type="ChEBI" id="CHEBI:58937"/>
    </ligand>
</feature>
<evidence type="ECO:0000256" key="7">
    <source>
        <dbReference type="ARBA" id="ARBA00022977"/>
    </source>
</evidence>
<evidence type="ECO:0000256" key="9">
    <source>
        <dbReference type="ARBA" id="ARBA00023229"/>
    </source>
</evidence>
<protein>
    <recommendedName>
        <fullName evidence="10">1-deoxy-D-xylulose-5-phosphate synthase</fullName>
        <ecNumber evidence="10">2.2.1.7</ecNumber>
    </recommendedName>
    <alternativeName>
        <fullName evidence="10">1-deoxyxylulose-5-phosphate synthase</fullName>
        <shortName evidence="10">DXP synthase</shortName>
        <shortName evidence="10">DXPS</shortName>
    </alternativeName>
</protein>
<dbReference type="Pfam" id="PF13292">
    <property type="entry name" value="DXP_synthase_N"/>
    <property type="match status" value="1"/>
</dbReference>
<feature type="binding site" evidence="10">
    <location>
        <position position="76"/>
    </location>
    <ligand>
        <name>thiamine diphosphate</name>
        <dbReference type="ChEBI" id="CHEBI:58937"/>
    </ligand>
</feature>
<keyword evidence="5 10" id="KW-0479">Metal-binding</keyword>
<feature type="binding site" evidence="10">
    <location>
        <position position="177"/>
    </location>
    <ligand>
        <name>thiamine diphosphate</name>
        <dbReference type="ChEBI" id="CHEBI:58937"/>
    </ligand>
</feature>
<feature type="binding site" evidence="10">
    <location>
        <position position="290"/>
    </location>
    <ligand>
        <name>thiamine diphosphate</name>
        <dbReference type="ChEBI" id="CHEBI:58937"/>
    </ligand>
</feature>
<comment type="subunit">
    <text evidence="3 10">Homodimer.</text>
</comment>
<evidence type="ECO:0000256" key="2">
    <source>
        <dbReference type="ARBA" id="ARBA00011081"/>
    </source>
</evidence>
<dbReference type="AlphaFoldDB" id="A0A5R8QCI8"/>
<evidence type="ECO:0000256" key="3">
    <source>
        <dbReference type="ARBA" id="ARBA00011738"/>
    </source>
</evidence>
<keyword evidence="9 10" id="KW-0414">Isoprene biosynthesis</keyword>
<gene>
    <name evidence="10 12" type="primary">dxs</name>
    <name evidence="12" type="ORF">FEZ08_05795</name>
</gene>
<reference evidence="12 13" key="1">
    <citation type="submission" date="2019-05" db="EMBL/GenBank/DDBJ databases">
        <title>Culicoidintestinum kansasii gen. nov., sp. nov. from the gastrointestinal tract of the biting midge, Culicoides sonorensis.</title>
        <authorList>
            <person name="Neupane S."/>
            <person name="Ghosh A."/>
            <person name="Gunther S."/>
            <person name="Martin K."/>
            <person name="Zurek L."/>
        </authorList>
    </citation>
    <scope>NUCLEOTIDE SEQUENCE [LARGE SCALE GENOMIC DNA]</scope>
    <source>
        <strain evidence="12 13">CS-1</strain>
    </source>
</reference>
<proteinExistence type="inferred from homology"/>
<comment type="similarity">
    <text evidence="2 10">Belongs to the transketolase family. DXPS subfamily.</text>
</comment>
<comment type="pathway">
    <text evidence="1 10">Metabolic intermediate biosynthesis; 1-deoxy-D-xylulose 5-phosphate biosynthesis; 1-deoxy-D-xylulose 5-phosphate from D-glyceraldehyde 3-phosphate and pyruvate: step 1/1.</text>
</comment>
<dbReference type="EMBL" id="VBWP01000004">
    <property type="protein sequence ID" value="TLG74218.1"/>
    <property type="molecule type" value="Genomic_DNA"/>
</dbReference>
<dbReference type="GO" id="GO:0009228">
    <property type="term" value="P:thiamine biosynthetic process"/>
    <property type="evidence" value="ECO:0007669"/>
    <property type="project" value="UniProtKB-UniRule"/>
</dbReference>